<accession>A0A6J1NMX6</accession>
<keyword evidence="2 5" id="KW-0732">Signal</keyword>
<dbReference type="RefSeq" id="XP_023944521.2">
    <property type="nucleotide sequence ID" value="XM_024088753.2"/>
</dbReference>
<dbReference type="PROSITE" id="PS51155">
    <property type="entry name" value="CHIT_BIND_RR_2"/>
    <property type="match status" value="1"/>
</dbReference>
<evidence type="ECO:0000256" key="2">
    <source>
        <dbReference type="ARBA" id="ARBA00022729"/>
    </source>
</evidence>
<dbReference type="GO" id="GO:0008010">
    <property type="term" value="F:structural constituent of chitin-based larval cuticle"/>
    <property type="evidence" value="ECO:0007669"/>
    <property type="project" value="TreeGrafter"/>
</dbReference>
<evidence type="ECO:0000256" key="4">
    <source>
        <dbReference type="SAM" id="MobiDB-lite"/>
    </source>
</evidence>
<feature type="signal peptide" evidence="5">
    <location>
        <begin position="1"/>
        <end position="16"/>
    </location>
</feature>
<dbReference type="InterPro" id="IPR050468">
    <property type="entry name" value="Cuticle_Struct_Prot"/>
</dbReference>
<sequence>MNKLILATTIVTMVAAAQLPSATYLPGAAPGLTAGAAGAAGAVNGNRLDAAEGGARPQQAADRSAAILKMTNEAGETGFQYSYETSNGIQAEESGTAAQTQGGFSYTGDDGDVYTVTFTAGEGGFRAQGAHLPVAPPTPVEILLALKQNEQDEAAGIFDDGLYHPEKHGIEGKGQSGAGQAFGSATHQENYNSNSGYSY</sequence>
<protein>
    <submittedName>
        <fullName evidence="7">Pupal cuticle protein 27-like</fullName>
    </submittedName>
</protein>
<dbReference type="KEGG" id="bany:112050486"/>
<dbReference type="InterPro" id="IPR031311">
    <property type="entry name" value="CHIT_BIND_RR_consensus"/>
</dbReference>
<dbReference type="GO" id="GO:0062129">
    <property type="term" value="C:chitin-based extracellular matrix"/>
    <property type="evidence" value="ECO:0007669"/>
    <property type="project" value="TreeGrafter"/>
</dbReference>
<keyword evidence="1 3" id="KW-0193">Cuticle</keyword>
<dbReference type="AlphaFoldDB" id="A0A6J1NMX6"/>
<dbReference type="PANTHER" id="PTHR10380">
    <property type="entry name" value="CUTICLE PROTEIN"/>
    <property type="match status" value="1"/>
</dbReference>
<feature type="region of interest" description="Disordered" evidence="4">
    <location>
        <begin position="167"/>
        <end position="199"/>
    </location>
</feature>
<dbReference type="PANTHER" id="PTHR10380:SF173">
    <property type="entry name" value="CUTICULAR PROTEIN 47EF, ISOFORM C-RELATED"/>
    <property type="match status" value="1"/>
</dbReference>
<evidence type="ECO:0000256" key="5">
    <source>
        <dbReference type="SAM" id="SignalP"/>
    </source>
</evidence>
<dbReference type="Pfam" id="PF00379">
    <property type="entry name" value="Chitin_bind_4"/>
    <property type="match status" value="1"/>
</dbReference>
<keyword evidence="6" id="KW-1185">Reference proteome</keyword>
<dbReference type="OrthoDB" id="7463877at2759"/>
<proteinExistence type="predicted"/>
<dbReference type="PRINTS" id="PR00947">
    <property type="entry name" value="CUTICLE"/>
</dbReference>
<gene>
    <name evidence="7" type="primary">LOC112050486</name>
</gene>
<evidence type="ECO:0000313" key="7">
    <source>
        <dbReference type="RefSeq" id="XP_023944521.2"/>
    </source>
</evidence>
<reference evidence="7" key="1">
    <citation type="submission" date="2025-08" db="UniProtKB">
        <authorList>
            <consortium name="RefSeq"/>
        </authorList>
    </citation>
    <scope>IDENTIFICATION</scope>
</reference>
<name>A0A6J1NMX6_BICAN</name>
<organism evidence="6 7">
    <name type="scientific">Bicyclus anynana</name>
    <name type="common">Squinting bush brown butterfly</name>
    <dbReference type="NCBI Taxonomy" id="110368"/>
    <lineage>
        <taxon>Eukaryota</taxon>
        <taxon>Metazoa</taxon>
        <taxon>Ecdysozoa</taxon>
        <taxon>Arthropoda</taxon>
        <taxon>Hexapoda</taxon>
        <taxon>Insecta</taxon>
        <taxon>Pterygota</taxon>
        <taxon>Neoptera</taxon>
        <taxon>Endopterygota</taxon>
        <taxon>Lepidoptera</taxon>
        <taxon>Glossata</taxon>
        <taxon>Ditrysia</taxon>
        <taxon>Papilionoidea</taxon>
        <taxon>Nymphalidae</taxon>
        <taxon>Satyrinae</taxon>
        <taxon>Satyrini</taxon>
        <taxon>Mycalesina</taxon>
        <taxon>Bicyclus</taxon>
    </lineage>
</organism>
<dbReference type="GeneID" id="112050486"/>
<dbReference type="InterPro" id="IPR000618">
    <property type="entry name" value="Insect_cuticle"/>
</dbReference>
<feature type="chain" id="PRO_5047396440" evidence="5">
    <location>
        <begin position="17"/>
        <end position="199"/>
    </location>
</feature>
<dbReference type="PROSITE" id="PS00233">
    <property type="entry name" value="CHIT_BIND_RR_1"/>
    <property type="match status" value="1"/>
</dbReference>
<feature type="compositionally biased region" description="Polar residues" evidence="4">
    <location>
        <begin position="186"/>
        <end position="199"/>
    </location>
</feature>
<evidence type="ECO:0000256" key="3">
    <source>
        <dbReference type="PROSITE-ProRule" id="PRU00497"/>
    </source>
</evidence>
<evidence type="ECO:0000313" key="6">
    <source>
        <dbReference type="Proteomes" id="UP001652582"/>
    </source>
</evidence>
<dbReference type="Proteomes" id="UP001652582">
    <property type="component" value="Chromosome 20"/>
</dbReference>
<evidence type="ECO:0000256" key="1">
    <source>
        <dbReference type="ARBA" id="ARBA00022460"/>
    </source>
</evidence>